<dbReference type="SUPFAM" id="SSF57667">
    <property type="entry name" value="beta-beta-alpha zinc fingers"/>
    <property type="match status" value="1"/>
</dbReference>
<keyword evidence="3 8" id="KW-0863">Zinc-finger</keyword>
<dbReference type="GO" id="GO:0008270">
    <property type="term" value="F:zinc ion binding"/>
    <property type="evidence" value="ECO:0007669"/>
    <property type="project" value="UniProtKB-KW"/>
</dbReference>
<feature type="domain" description="BED-type" evidence="9">
    <location>
        <begin position="30"/>
        <end position="86"/>
    </location>
</feature>
<organism evidence="10 11">
    <name type="scientific">Dipteronia sinensis</name>
    <dbReference type="NCBI Taxonomy" id="43782"/>
    <lineage>
        <taxon>Eukaryota</taxon>
        <taxon>Viridiplantae</taxon>
        <taxon>Streptophyta</taxon>
        <taxon>Embryophyta</taxon>
        <taxon>Tracheophyta</taxon>
        <taxon>Spermatophyta</taxon>
        <taxon>Magnoliopsida</taxon>
        <taxon>eudicotyledons</taxon>
        <taxon>Gunneridae</taxon>
        <taxon>Pentapetalae</taxon>
        <taxon>rosids</taxon>
        <taxon>malvids</taxon>
        <taxon>Sapindales</taxon>
        <taxon>Sapindaceae</taxon>
        <taxon>Hippocastanoideae</taxon>
        <taxon>Acereae</taxon>
        <taxon>Dipteronia</taxon>
    </lineage>
</organism>
<sequence length="317" mass="37013">MLLIPQILRVRRPNSAVVTWKVKLGGGKGRQSSDSWNHFTKYQENGRIRAQCKYCPKNYVCDSNTNRTTNMNKHIENQCKNYHAKLAATDPKQKCFVKQAHITSFTTSSKEGCGSSLGFGIFNKEDTRKTLAEMLIVDELPFRFVEKRGFHKFCHVGMPMFDVLSRIIIGRDILQMYIDMKTFLMKQFRESKVRICLTTDTWTSIQNINYMVVMAHFIDEQWYLQKRILSFTQIFDHWGETIRKCIEQVLLNLGIDRFFTITMDNASSNKTSILYVKRKLKSWNADGLILDGKHLHLQCYAHIVHLIVNDVLKEMHD</sequence>
<dbReference type="GO" id="GO:0005634">
    <property type="term" value="C:nucleus"/>
    <property type="evidence" value="ECO:0007669"/>
    <property type="project" value="UniProtKB-SubCell"/>
</dbReference>
<dbReference type="AlphaFoldDB" id="A0AAE0AQ88"/>
<keyword evidence="6" id="KW-0804">Transcription</keyword>
<gene>
    <name evidence="10" type="ORF">Dsin_008785</name>
</gene>
<dbReference type="InterPro" id="IPR052035">
    <property type="entry name" value="ZnF_BED_domain_contain"/>
</dbReference>
<dbReference type="Proteomes" id="UP001281410">
    <property type="component" value="Unassembled WGS sequence"/>
</dbReference>
<evidence type="ECO:0000256" key="5">
    <source>
        <dbReference type="ARBA" id="ARBA00023015"/>
    </source>
</evidence>
<evidence type="ECO:0000256" key="1">
    <source>
        <dbReference type="ARBA" id="ARBA00004123"/>
    </source>
</evidence>
<reference evidence="10" key="1">
    <citation type="journal article" date="2023" name="Plant J.">
        <title>Genome sequences and population genomics provide insights into the demographic history, inbreeding, and mutation load of two 'living fossil' tree species of Dipteronia.</title>
        <authorList>
            <person name="Feng Y."/>
            <person name="Comes H.P."/>
            <person name="Chen J."/>
            <person name="Zhu S."/>
            <person name="Lu R."/>
            <person name="Zhang X."/>
            <person name="Li P."/>
            <person name="Qiu J."/>
            <person name="Olsen K.M."/>
            <person name="Qiu Y."/>
        </authorList>
    </citation>
    <scope>NUCLEOTIDE SEQUENCE</scope>
    <source>
        <strain evidence="10">NBL</strain>
    </source>
</reference>
<evidence type="ECO:0000256" key="6">
    <source>
        <dbReference type="ARBA" id="ARBA00023163"/>
    </source>
</evidence>
<proteinExistence type="predicted"/>
<accession>A0AAE0AQ88</accession>
<evidence type="ECO:0000256" key="4">
    <source>
        <dbReference type="ARBA" id="ARBA00022833"/>
    </source>
</evidence>
<evidence type="ECO:0000256" key="8">
    <source>
        <dbReference type="PROSITE-ProRule" id="PRU00027"/>
    </source>
</evidence>
<dbReference type="SUPFAM" id="SSF53098">
    <property type="entry name" value="Ribonuclease H-like"/>
    <property type="match status" value="1"/>
</dbReference>
<protein>
    <recommendedName>
        <fullName evidence="9">BED-type domain-containing protein</fullName>
    </recommendedName>
</protein>
<comment type="caution">
    <text evidence="10">The sequence shown here is derived from an EMBL/GenBank/DDBJ whole genome shotgun (WGS) entry which is preliminary data.</text>
</comment>
<dbReference type="GO" id="GO:0009791">
    <property type="term" value="P:post-embryonic development"/>
    <property type="evidence" value="ECO:0007669"/>
    <property type="project" value="UniProtKB-ARBA"/>
</dbReference>
<keyword evidence="4" id="KW-0862">Zinc</keyword>
<dbReference type="PANTHER" id="PTHR46481:SF10">
    <property type="entry name" value="ZINC FINGER BED DOMAIN-CONTAINING PROTEIN 39"/>
    <property type="match status" value="1"/>
</dbReference>
<evidence type="ECO:0000256" key="2">
    <source>
        <dbReference type="ARBA" id="ARBA00022723"/>
    </source>
</evidence>
<keyword evidence="5" id="KW-0805">Transcription regulation</keyword>
<evidence type="ECO:0000313" key="11">
    <source>
        <dbReference type="Proteomes" id="UP001281410"/>
    </source>
</evidence>
<keyword evidence="7" id="KW-0539">Nucleus</keyword>
<evidence type="ECO:0000256" key="7">
    <source>
        <dbReference type="ARBA" id="ARBA00023242"/>
    </source>
</evidence>
<dbReference type="Pfam" id="PF02892">
    <property type="entry name" value="zf-BED"/>
    <property type="match status" value="1"/>
</dbReference>
<name>A0AAE0AQ88_9ROSI</name>
<keyword evidence="11" id="KW-1185">Reference proteome</keyword>
<evidence type="ECO:0000313" key="10">
    <source>
        <dbReference type="EMBL" id="KAK3221760.1"/>
    </source>
</evidence>
<dbReference type="GO" id="GO:0003677">
    <property type="term" value="F:DNA binding"/>
    <property type="evidence" value="ECO:0007669"/>
    <property type="project" value="InterPro"/>
</dbReference>
<dbReference type="PROSITE" id="PS50808">
    <property type="entry name" value="ZF_BED"/>
    <property type="match status" value="1"/>
</dbReference>
<dbReference type="PANTHER" id="PTHR46481">
    <property type="entry name" value="ZINC FINGER BED DOMAIN-CONTAINING PROTEIN 4"/>
    <property type="match status" value="1"/>
</dbReference>
<dbReference type="InterPro" id="IPR012337">
    <property type="entry name" value="RNaseH-like_sf"/>
</dbReference>
<dbReference type="SMART" id="SM00614">
    <property type="entry name" value="ZnF_BED"/>
    <property type="match status" value="1"/>
</dbReference>
<keyword evidence="2" id="KW-0479">Metal-binding</keyword>
<evidence type="ECO:0000256" key="3">
    <source>
        <dbReference type="ARBA" id="ARBA00022771"/>
    </source>
</evidence>
<dbReference type="InterPro" id="IPR036236">
    <property type="entry name" value="Znf_C2H2_sf"/>
</dbReference>
<comment type="subcellular location">
    <subcellularLocation>
        <location evidence="1">Nucleus</location>
    </subcellularLocation>
</comment>
<dbReference type="EMBL" id="JANJYJ010000003">
    <property type="protein sequence ID" value="KAK3221760.1"/>
    <property type="molecule type" value="Genomic_DNA"/>
</dbReference>
<dbReference type="InterPro" id="IPR003656">
    <property type="entry name" value="Znf_BED"/>
</dbReference>
<evidence type="ECO:0000259" key="9">
    <source>
        <dbReference type="PROSITE" id="PS50808"/>
    </source>
</evidence>